<evidence type="ECO:0000313" key="1">
    <source>
        <dbReference type="EMBL" id="OVA06145.1"/>
    </source>
</evidence>
<keyword evidence="2" id="KW-1185">Reference proteome</keyword>
<name>A0A200Q6Q9_MACCD</name>
<sequence length="70" mass="7927">MPQSQIPFYLSPTTIEPPFAAPPSLPEVAREEFHLPLSNRSVPRSVAVRTETYCQLADLSQMLPFKADRR</sequence>
<comment type="caution">
    <text evidence="1">The sequence shown here is derived from an EMBL/GenBank/DDBJ whole genome shotgun (WGS) entry which is preliminary data.</text>
</comment>
<proteinExistence type="predicted"/>
<gene>
    <name evidence="1" type="ORF">BVC80_1637g17</name>
</gene>
<accession>A0A200Q6Q9</accession>
<dbReference type="AlphaFoldDB" id="A0A200Q6Q9"/>
<dbReference type="Proteomes" id="UP000195402">
    <property type="component" value="Unassembled WGS sequence"/>
</dbReference>
<dbReference type="InParanoid" id="A0A200Q6Q9"/>
<reference evidence="1 2" key="1">
    <citation type="journal article" date="2017" name="Mol. Plant">
        <title>The Genome of Medicinal Plant Macleaya cordata Provides New Insights into Benzylisoquinoline Alkaloids Metabolism.</title>
        <authorList>
            <person name="Liu X."/>
            <person name="Liu Y."/>
            <person name="Huang P."/>
            <person name="Ma Y."/>
            <person name="Qing Z."/>
            <person name="Tang Q."/>
            <person name="Cao H."/>
            <person name="Cheng P."/>
            <person name="Zheng Y."/>
            <person name="Yuan Z."/>
            <person name="Zhou Y."/>
            <person name="Liu J."/>
            <person name="Tang Z."/>
            <person name="Zhuo Y."/>
            <person name="Zhang Y."/>
            <person name="Yu L."/>
            <person name="Huang J."/>
            <person name="Yang P."/>
            <person name="Peng Q."/>
            <person name="Zhang J."/>
            <person name="Jiang W."/>
            <person name="Zhang Z."/>
            <person name="Lin K."/>
            <person name="Ro D.K."/>
            <person name="Chen X."/>
            <person name="Xiong X."/>
            <person name="Shang Y."/>
            <person name="Huang S."/>
            <person name="Zeng J."/>
        </authorList>
    </citation>
    <scope>NUCLEOTIDE SEQUENCE [LARGE SCALE GENOMIC DNA]</scope>
    <source>
        <strain evidence="2">cv. BLH2017</strain>
        <tissue evidence="1">Root</tissue>
    </source>
</reference>
<dbReference type="EMBL" id="MVGT01002941">
    <property type="protein sequence ID" value="OVA06145.1"/>
    <property type="molecule type" value="Genomic_DNA"/>
</dbReference>
<protein>
    <submittedName>
        <fullName evidence="1">Uncharacterized protein</fullName>
    </submittedName>
</protein>
<organism evidence="1 2">
    <name type="scientific">Macleaya cordata</name>
    <name type="common">Five-seeded plume-poppy</name>
    <name type="synonym">Bocconia cordata</name>
    <dbReference type="NCBI Taxonomy" id="56857"/>
    <lineage>
        <taxon>Eukaryota</taxon>
        <taxon>Viridiplantae</taxon>
        <taxon>Streptophyta</taxon>
        <taxon>Embryophyta</taxon>
        <taxon>Tracheophyta</taxon>
        <taxon>Spermatophyta</taxon>
        <taxon>Magnoliopsida</taxon>
        <taxon>Ranunculales</taxon>
        <taxon>Papaveraceae</taxon>
        <taxon>Papaveroideae</taxon>
        <taxon>Macleaya</taxon>
    </lineage>
</organism>
<evidence type="ECO:0000313" key="2">
    <source>
        <dbReference type="Proteomes" id="UP000195402"/>
    </source>
</evidence>